<dbReference type="GO" id="GO:0000166">
    <property type="term" value="F:nucleotide binding"/>
    <property type="evidence" value="ECO:0007669"/>
    <property type="project" value="UniProtKB-KW"/>
</dbReference>
<proteinExistence type="predicted"/>
<accession>A0A9Q1KMP0</accession>
<evidence type="ECO:0000259" key="6">
    <source>
        <dbReference type="Pfam" id="PF18052"/>
    </source>
</evidence>
<dbReference type="OrthoDB" id="1935327at2759"/>
<feature type="domain" description="Disease resistance R13L4/SHOC-2-like LRR" evidence="7">
    <location>
        <begin position="124"/>
        <end position="374"/>
    </location>
</feature>
<comment type="caution">
    <text evidence="8">The sequence shown here is derived from an EMBL/GenBank/DDBJ whole genome shotgun (WGS) entry which is preliminary data.</text>
</comment>
<dbReference type="Pfam" id="PF23598">
    <property type="entry name" value="LRR_14"/>
    <property type="match status" value="1"/>
</dbReference>
<dbReference type="Gene3D" id="3.80.10.10">
    <property type="entry name" value="Ribonuclease Inhibitor"/>
    <property type="match status" value="1"/>
</dbReference>
<keyword evidence="1" id="KW-0677">Repeat</keyword>
<sequence length="495" mass="56385">MAESIVFDLTVRVLQFLGQSAFERIAPYFGGRDRLNELQETMEMIQARLYDAEKRQEAEEGKLIRSWLQRLKRVMYRLEDLLEEVDIADKQDKQMAPGKLTKTERGASNMINRREETYSFIREEEVIVHNLKFSSLRHIRALDLGSALVKLPSAIGELKHLRYLRAHRLIHCLPKEITKLPYLQTLDLKGLGLPRGTLGLPSNFYKLRSLKHLRILYPNIPICCPVLDMPPRFGELISLQSLDVFVVGKNRLDALSGMNLAAELRIIYSKQRQSDISEAMKANLKGKKLTNLRSDFCSRESITDTDKLLECLQLPWTLKSLTIRGWEGVRFPNWGIDQLPNLVSITIMCCTRCRHLPSFSRLPHIKELSINSCEQLDLWEVKIEDGDISDGGKDNSVMSSTWECLKSLNSLRVIGMSKLQSLPSGIGGITMLHKLSIFSLISFENSALFDRAPNPASRSSDSRLSKLEGTSNISSEPRRIARTSHLQMSTTRDKM</sequence>
<dbReference type="InterPro" id="IPR032675">
    <property type="entry name" value="LRR_dom_sf"/>
</dbReference>
<dbReference type="PANTHER" id="PTHR47186">
    <property type="entry name" value="LEUCINE-RICH REPEAT-CONTAINING PROTEIN 57"/>
    <property type="match status" value="1"/>
</dbReference>
<feature type="domain" description="Disease resistance N-terminal" evidence="6">
    <location>
        <begin position="13"/>
        <end position="94"/>
    </location>
</feature>
<evidence type="ECO:0008006" key="10">
    <source>
        <dbReference type="Google" id="ProtNLM"/>
    </source>
</evidence>
<dbReference type="EMBL" id="JAKOGI010000061">
    <property type="protein sequence ID" value="KAJ8446077.1"/>
    <property type="molecule type" value="Genomic_DNA"/>
</dbReference>
<dbReference type="InterPro" id="IPR055414">
    <property type="entry name" value="LRR_R13L4/SHOC2-like"/>
</dbReference>
<feature type="region of interest" description="Disordered" evidence="5">
    <location>
        <begin position="454"/>
        <end position="495"/>
    </location>
</feature>
<feature type="coiled-coil region" evidence="4">
    <location>
        <begin position="35"/>
        <end position="91"/>
    </location>
</feature>
<feature type="compositionally biased region" description="Polar residues" evidence="5">
    <location>
        <begin position="484"/>
        <end position="495"/>
    </location>
</feature>
<name>A0A9Q1KMP0_9CARY</name>
<evidence type="ECO:0000256" key="3">
    <source>
        <dbReference type="ARBA" id="ARBA00022821"/>
    </source>
</evidence>
<dbReference type="Proteomes" id="UP001153076">
    <property type="component" value="Unassembled WGS sequence"/>
</dbReference>
<dbReference type="AlphaFoldDB" id="A0A9Q1KMP0"/>
<dbReference type="InterPro" id="IPR041118">
    <property type="entry name" value="Rx_N"/>
</dbReference>
<dbReference type="Pfam" id="PF18052">
    <property type="entry name" value="Rx_N"/>
    <property type="match status" value="1"/>
</dbReference>
<evidence type="ECO:0000313" key="9">
    <source>
        <dbReference type="Proteomes" id="UP001153076"/>
    </source>
</evidence>
<evidence type="ECO:0000259" key="7">
    <source>
        <dbReference type="Pfam" id="PF23598"/>
    </source>
</evidence>
<protein>
    <recommendedName>
        <fullName evidence="10">Rx N-terminal domain-containing protein</fullName>
    </recommendedName>
</protein>
<evidence type="ECO:0000256" key="2">
    <source>
        <dbReference type="ARBA" id="ARBA00022741"/>
    </source>
</evidence>
<keyword evidence="9" id="KW-1185">Reference proteome</keyword>
<organism evidence="8 9">
    <name type="scientific">Carnegiea gigantea</name>
    <dbReference type="NCBI Taxonomy" id="171969"/>
    <lineage>
        <taxon>Eukaryota</taxon>
        <taxon>Viridiplantae</taxon>
        <taxon>Streptophyta</taxon>
        <taxon>Embryophyta</taxon>
        <taxon>Tracheophyta</taxon>
        <taxon>Spermatophyta</taxon>
        <taxon>Magnoliopsida</taxon>
        <taxon>eudicotyledons</taxon>
        <taxon>Gunneridae</taxon>
        <taxon>Pentapetalae</taxon>
        <taxon>Caryophyllales</taxon>
        <taxon>Cactineae</taxon>
        <taxon>Cactaceae</taxon>
        <taxon>Cactoideae</taxon>
        <taxon>Echinocereeae</taxon>
        <taxon>Carnegiea</taxon>
    </lineage>
</organism>
<dbReference type="SUPFAM" id="SSF52058">
    <property type="entry name" value="L domain-like"/>
    <property type="match status" value="1"/>
</dbReference>
<evidence type="ECO:0000313" key="8">
    <source>
        <dbReference type="EMBL" id="KAJ8446077.1"/>
    </source>
</evidence>
<keyword evidence="4" id="KW-0175">Coiled coil</keyword>
<dbReference type="PANTHER" id="PTHR47186:SF34">
    <property type="entry name" value="DISEASE RESISTANCE PROTEIN RGA2-LIKE"/>
    <property type="match status" value="1"/>
</dbReference>
<reference evidence="8" key="1">
    <citation type="submission" date="2022-04" db="EMBL/GenBank/DDBJ databases">
        <title>Carnegiea gigantea Genome sequencing and assembly v2.</title>
        <authorList>
            <person name="Copetti D."/>
            <person name="Sanderson M.J."/>
            <person name="Burquez A."/>
            <person name="Wojciechowski M.F."/>
        </authorList>
    </citation>
    <scope>NUCLEOTIDE SEQUENCE</scope>
    <source>
        <strain evidence="8">SGP5-SGP5p</strain>
        <tissue evidence="8">Aerial part</tissue>
    </source>
</reference>
<gene>
    <name evidence="8" type="ORF">Cgig2_017579</name>
</gene>
<keyword evidence="2" id="KW-0547">Nucleotide-binding</keyword>
<evidence type="ECO:0000256" key="1">
    <source>
        <dbReference type="ARBA" id="ARBA00022737"/>
    </source>
</evidence>
<keyword evidence="3" id="KW-0611">Plant defense</keyword>
<evidence type="ECO:0000256" key="4">
    <source>
        <dbReference type="SAM" id="Coils"/>
    </source>
</evidence>
<dbReference type="GO" id="GO:0006952">
    <property type="term" value="P:defense response"/>
    <property type="evidence" value="ECO:0007669"/>
    <property type="project" value="UniProtKB-KW"/>
</dbReference>
<evidence type="ECO:0000256" key="5">
    <source>
        <dbReference type="SAM" id="MobiDB-lite"/>
    </source>
</evidence>
<dbReference type="Gene3D" id="1.20.5.4130">
    <property type="match status" value="1"/>
</dbReference>